<comment type="similarity">
    <text evidence="2">Belongs to the CpsC/CapA family.</text>
</comment>
<evidence type="ECO:0000256" key="7">
    <source>
        <dbReference type="SAM" id="Phobius"/>
    </source>
</evidence>
<dbReference type="KEGG" id="sroi:IAG44_00735"/>
<dbReference type="Proteomes" id="UP000516052">
    <property type="component" value="Chromosome"/>
</dbReference>
<dbReference type="RefSeq" id="WP_187745180.1">
    <property type="nucleotide sequence ID" value="NZ_CP060828.1"/>
</dbReference>
<dbReference type="GO" id="GO:0005886">
    <property type="term" value="C:plasma membrane"/>
    <property type="evidence" value="ECO:0007669"/>
    <property type="project" value="UniProtKB-SubCell"/>
</dbReference>
<dbReference type="AlphaFoldDB" id="A0A7H0I5S1"/>
<evidence type="ECO:0000256" key="5">
    <source>
        <dbReference type="ARBA" id="ARBA00022989"/>
    </source>
</evidence>
<keyword evidence="10" id="KW-1185">Reference proteome</keyword>
<keyword evidence="5 7" id="KW-1133">Transmembrane helix</keyword>
<gene>
    <name evidence="9" type="ORF">IAG44_00735</name>
</gene>
<evidence type="ECO:0000256" key="1">
    <source>
        <dbReference type="ARBA" id="ARBA00004651"/>
    </source>
</evidence>
<keyword evidence="4 7" id="KW-0812">Transmembrane</keyword>
<feature type="domain" description="Polysaccharide chain length determinant N-terminal" evidence="8">
    <location>
        <begin position="4"/>
        <end position="67"/>
    </location>
</feature>
<evidence type="ECO:0000256" key="3">
    <source>
        <dbReference type="ARBA" id="ARBA00022475"/>
    </source>
</evidence>
<evidence type="ECO:0000256" key="6">
    <source>
        <dbReference type="ARBA" id="ARBA00023136"/>
    </source>
</evidence>
<dbReference type="InterPro" id="IPR050445">
    <property type="entry name" value="Bact_polysacc_biosynth/exp"/>
</dbReference>
<reference evidence="9 10" key="1">
    <citation type="submission" date="2020-08" db="EMBL/GenBank/DDBJ databases">
        <title>A novel species.</title>
        <authorList>
            <person name="Gao J."/>
        </authorList>
    </citation>
    <scope>NUCLEOTIDE SEQUENCE [LARGE SCALE GENOMIC DNA]</scope>
    <source>
        <strain evidence="9 10">CRXT-G-22</strain>
    </source>
</reference>
<dbReference type="PANTHER" id="PTHR32309">
    <property type="entry name" value="TYROSINE-PROTEIN KINASE"/>
    <property type="match status" value="1"/>
</dbReference>
<feature type="transmembrane region" description="Helical" evidence="7">
    <location>
        <begin position="21"/>
        <end position="40"/>
    </location>
</feature>
<proteinExistence type="inferred from homology"/>
<dbReference type="EMBL" id="CP060828">
    <property type="protein sequence ID" value="QNP68137.1"/>
    <property type="molecule type" value="Genomic_DNA"/>
</dbReference>
<accession>A0A7H0I5S1</accession>
<keyword evidence="3" id="KW-1003">Cell membrane</keyword>
<dbReference type="InterPro" id="IPR003856">
    <property type="entry name" value="LPS_length_determ_N"/>
</dbReference>
<keyword evidence="6 7" id="KW-0472">Membrane</keyword>
<organism evidence="9 10">
    <name type="scientific">Streptomyces roseirectus</name>
    <dbReference type="NCBI Taxonomy" id="2768066"/>
    <lineage>
        <taxon>Bacteria</taxon>
        <taxon>Bacillati</taxon>
        <taxon>Actinomycetota</taxon>
        <taxon>Actinomycetes</taxon>
        <taxon>Kitasatosporales</taxon>
        <taxon>Streptomycetaceae</taxon>
        <taxon>Streptomyces</taxon>
    </lineage>
</organism>
<evidence type="ECO:0000313" key="9">
    <source>
        <dbReference type="EMBL" id="QNP68137.1"/>
    </source>
</evidence>
<dbReference type="Pfam" id="PF02706">
    <property type="entry name" value="Wzz"/>
    <property type="match status" value="1"/>
</dbReference>
<sequence>MSDDTIRLVTIGRLIRRRRRLLMLLTVLGALVGYGVSVLFPPRYTASAQVLLPGVWQERELLTQTQLATSSVVTDRVAAALHWPGVSGADLEDRVSATAAEGNIVKVSGTAETPRRAQQLADQTARQFVSFAGRIAGDGGDPGAAAGPEELRQLVIQTGRRINELADAAGSGRSVESVQTRTELAKLRTTLQEAVTKLNEADPAAGKASMVVMGPAPRPAGEAPPTRVQLAGGGALLFFVGSVVGHLTAARLSRRPRSEPEIAAALGSVLLGGVDVPGDGRGPRAAAGDRRERLRRLVGADVRWDLPAPRAAGDEESLLIRYRRVCARLREHRQVLLVVPGGDSIARRAADTLAAEAGTRPVLRVVEAEVDHPLVPDRAEESGAVVLLSAGRWSAGELTGLAEACADAGHEIVGVVLAGPVRTRAGRRAERVPEAAVPVAGGAR</sequence>
<comment type="subcellular location">
    <subcellularLocation>
        <location evidence="1">Cell membrane</location>
        <topology evidence="1">Multi-pass membrane protein</topology>
    </subcellularLocation>
</comment>
<dbReference type="PANTHER" id="PTHR32309:SF31">
    <property type="entry name" value="CAPSULAR EXOPOLYSACCHARIDE FAMILY"/>
    <property type="match status" value="1"/>
</dbReference>
<evidence type="ECO:0000256" key="2">
    <source>
        <dbReference type="ARBA" id="ARBA00006683"/>
    </source>
</evidence>
<name>A0A7H0I5S1_9ACTN</name>
<evidence type="ECO:0000313" key="10">
    <source>
        <dbReference type="Proteomes" id="UP000516052"/>
    </source>
</evidence>
<evidence type="ECO:0000259" key="8">
    <source>
        <dbReference type="Pfam" id="PF02706"/>
    </source>
</evidence>
<evidence type="ECO:0000256" key="4">
    <source>
        <dbReference type="ARBA" id="ARBA00022692"/>
    </source>
</evidence>
<protein>
    <submittedName>
        <fullName evidence="9">Polysaccharide biosynthesis protein</fullName>
    </submittedName>
</protein>